<evidence type="ECO:0000313" key="14">
    <source>
        <dbReference type="EMBL" id="KAF9525983.1"/>
    </source>
</evidence>
<evidence type="ECO:0000256" key="12">
    <source>
        <dbReference type="ARBA" id="ARBA00048843"/>
    </source>
</evidence>
<name>A0A9P6EAV8_9AGAR</name>
<dbReference type="EC" id="1.3.1.104" evidence="11"/>
<dbReference type="PANTHER" id="PTHR43981:SF2">
    <property type="entry name" value="ENOYL-[ACYL-CARRIER-PROTEIN] REDUCTASE, MITOCHONDRIAL"/>
    <property type="match status" value="1"/>
</dbReference>
<keyword evidence="8" id="KW-0443">Lipid metabolism</keyword>
<feature type="domain" description="Enoyl reductase (ER)" evidence="13">
    <location>
        <begin position="38"/>
        <end position="379"/>
    </location>
</feature>
<evidence type="ECO:0000259" key="13">
    <source>
        <dbReference type="SMART" id="SM00829"/>
    </source>
</evidence>
<comment type="subcellular location">
    <subcellularLocation>
        <location evidence="1">Mitochondrion</location>
    </subcellularLocation>
</comment>
<keyword evidence="5" id="KW-0521">NADP</keyword>
<keyword evidence="6" id="KW-0809">Transit peptide</keyword>
<evidence type="ECO:0000256" key="4">
    <source>
        <dbReference type="ARBA" id="ARBA00022832"/>
    </source>
</evidence>
<sequence length="382" mass="42046">MLSFTRSALRLKLTRGFASSTRLFDRAVVYSTNGNPAEVLRVLTYPDISPPGPSTVNIRFLLSPINPADLNVVEGVYPKKPNPADALSQFESDVDESPTFVGGNEGVARVTAIGDGIDNLKVNDMVVMVKQQTGTWATQRNVSSDDVLKLSSSQLTEVQAATLTVNPPTAYNMLKDFVDLQPGDWVLQNGANSAVGQAVIQIAAARGLKTINLIRDRPDVESLKKDLKKLGATYVLTYEDLANKTLKAQIKQWTGDKAIRLALNCVGGNETTLMARYLGQDGHLVSYGAMSKKPLSLPTSLFIFKNLTCHGFWQSQWYLTKSPEQRQHMMQQLVALIEQNKLRMTTHEIISISATLSDQEATTKIQNLLRDVGRGKILLKIE</sequence>
<dbReference type="Gene3D" id="3.40.50.720">
    <property type="entry name" value="NAD(P)-binding Rossmann-like Domain"/>
    <property type="match status" value="1"/>
</dbReference>
<comment type="similarity">
    <text evidence="2">Belongs to the zinc-containing alcohol dehydrogenase family. Quinone oxidoreductase subfamily.</text>
</comment>
<evidence type="ECO:0000256" key="8">
    <source>
        <dbReference type="ARBA" id="ARBA00023098"/>
    </source>
</evidence>
<dbReference type="InterPro" id="IPR036291">
    <property type="entry name" value="NAD(P)-bd_dom_sf"/>
</dbReference>
<evidence type="ECO:0000313" key="15">
    <source>
        <dbReference type="Proteomes" id="UP000807306"/>
    </source>
</evidence>
<dbReference type="EMBL" id="MU157877">
    <property type="protein sequence ID" value="KAF9525983.1"/>
    <property type="molecule type" value="Genomic_DNA"/>
</dbReference>
<keyword evidence="9" id="KW-0496">Mitochondrion</keyword>
<dbReference type="SUPFAM" id="SSF50129">
    <property type="entry name" value="GroES-like"/>
    <property type="match status" value="1"/>
</dbReference>
<dbReference type="InterPro" id="IPR013149">
    <property type="entry name" value="ADH-like_C"/>
</dbReference>
<dbReference type="Pfam" id="PF00107">
    <property type="entry name" value="ADH_zinc_N"/>
    <property type="match status" value="1"/>
</dbReference>
<dbReference type="AlphaFoldDB" id="A0A9P6EAV8"/>
<dbReference type="FunFam" id="3.40.50.720:FF:000112">
    <property type="entry name" value="Enoyl-[acyl-carrier-protein] reductase 1, mitochondrial"/>
    <property type="match status" value="1"/>
</dbReference>
<dbReference type="Gene3D" id="3.90.180.10">
    <property type="entry name" value="Medium-chain alcohol dehydrogenases, catalytic domain"/>
    <property type="match status" value="1"/>
</dbReference>
<evidence type="ECO:0000256" key="6">
    <source>
        <dbReference type="ARBA" id="ARBA00022946"/>
    </source>
</evidence>
<evidence type="ECO:0000256" key="2">
    <source>
        <dbReference type="ARBA" id="ARBA00010371"/>
    </source>
</evidence>
<comment type="catalytic activity">
    <reaction evidence="12">
        <text>a 2,3-saturated acyl-[ACP] + NADP(+) = a (2E)-enoyl-[ACP] + NADPH + H(+)</text>
        <dbReference type="Rhea" id="RHEA:22564"/>
        <dbReference type="Rhea" id="RHEA-COMP:9925"/>
        <dbReference type="Rhea" id="RHEA-COMP:9926"/>
        <dbReference type="ChEBI" id="CHEBI:15378"/>
        <dbReference type="ChEBI" id="CHEBI:57783"/>
        <dbReference type="ChEBI" id="CHEBI:58349"/>
        <dbReference type="ChEBI" id="CHEBI:78784"/>
        <dbReference type="ChEBI" id="CHEBI:78785"/>
        <dbReference type="EC" id="1.3.1.104"/>
    </reaction>
</comment>
<keyword evidence="15" id="KW-1185">Reference proteome</keyword>
<dbReference type="GO" id="GO:0005739">
    <property type="term" value="C:mitochondrion"/>
    <property type="evidence" value="ECO:0007669"/>
    <property type="project" value="UniProtKB-SubCell"/>
</dbReference>
<evidence type="ECO:0000256" key="5">
    <source>
        <dbReference type="ARBA" id="ARBA00022857"/>
    </source>
</evidence>
<evidence type="ECO:0000256" key="9">
    <source>
        <dbReference type="ARBA" id="ARBA00023128"/>
    </source>
</evidence>
<dbReference type="SMART" id="SM00829">
    <property type="entry name" value="PKS_ER"/>
    <property type="match status" value="1"/>
</dbReference>
<keyword evidence="10" id="KW-0275">Fatty acid biosynthesis</keyword>
<dbReference type="InterPro" id="IPR051034">
    <property type="entry name" value="Mito_Enoyl-ACP_Reductase"/>
</dbReference>
<dbReference type="GO" id="GO:0141148">
    <property type="term" value="F:enoyl-[acyl-carrier-protein] reductase (NADPH) activity"/>
    <property type="evidence" value="ECO:0007669"/>
    <property type="project" value="UniProtKB-EC"/>
</dbReference>
<keyword evidence="3" id="KW-0444">Lipid biosynthesis</keyword>
<dbReference type="InterPro" id="IPR011032">
    <property type="entry name" value="GroES-like_sf"/>
</dbReference>
<evidence type="ECO:0000256" key="10">
    <source>
        <dbReference type="ARBA" id="ARBA00023160"/>
    </source>
</evidence>
<evidence type="ECO:0000256" key="11">
    <source>
        <dbReference type="ARBA" id="ARBA00038963"/>
    </source>
</evidence>
<dbReference type="Proteomes" id="UP000807306">
    <property type="component" value="Unassembled WGS sequence"/>
</dbReference>
<dbReference type="CDD" id="cd08290">
    <property type="entry name" value="ETR"/>
    <property type="match status" value="1"/>
</dbReference>
<dbReference type="GO" id="GO:0006633">
    <property type="term" value="P:fatty acid biosynthetic process"/>
    <property type="evidence" value="ECO:0007669"/>
    <property type="project" value="UniProtKB-KW"/>
</dbReference>
<gene>
    <name evidence="14" type="ORF">CPB83DRAFT_795607</name>
</gene>
<keyword evidence="7" id="KW-0560">Oxidoreductase</keyword>
<organism evidence="14 15">
    <name type="scientific">Crepidotus variabilis</name>
    <dbReference type="NCBI Taxonomy" id="179855"/>
    <lineage>
        <taxon>Eukaryota</taxon>
        <taxon>Fungi</taxon>
        <taxon>Dikarya</taxon>
        <taxon>Basidiomycota</taxon>
        <taxon>Agaricomycotina</taxon>
        <taxon>Agaricomycetes</taxon>
        <taxon>Agaricomycetidae</taxon>
        <taxon>Agaricales</taxon>
        <taxon>Agaricineae</taxon>
        <taxon>Crepidotaceae</taxon>
        <taxon>Crepidotus</taxon>
    </lineage>
</organism>
<comment type="caution">
    <text evidence="14">The sequence shown here is derived from an EMBL/GenBank/DDBJ whole genome shotgun (WGS) entry which is preliminary data.</text>
</comment>
<dbReference type="InterPro" id="IPR020843">
    <property type="entry name" value="ER"/>
</dbReference>
<accession>A0A9P6EAV8</accession>
<evidence type="ECO:0000256" key="7">
    <source>
        <dbReference type="ARBA" id="ARBA00023002"/>
    </source>
</evidence>
<reference evidence="14" key="1">
    <citation type="submission" date="2020-11" db="EMBL/GenBank/DDBJ databases">
        <authorList>
            <consortium name="DOE Joint Genome Institute"/>
            <person name="Ahrendt S."/>
            <person name="Riley R."/>
            <person name="Andreopoulos W."/>
            <person name="Labutti K."/>
            <person name="Pangilinan J."/>
            <person name="Ruiz-Duenas F.J."/>
            <person name="Barrasa J.M."/>
            <person name="Sanchez-Garcia M."/>
            <person name="Camarero S."/>
            <person name="Miyauchi S."/>
            <person name="Serrano A."/>
            <person name="Linde D."/>
            <person name="Babiker R."/>
            <person name="Drula E."/>
            <person name="Ayuso-Fernandez I."/>
            <person name="Pacheco R."/>
            <person name="Padilla G."/>
            <person name="Ferreira P."/>
            <person name="Barriuso J."/>
            <person name="Kellner H."/>
            <person name="Castanera R."/>
            <person name="Alfaro M."/>
            <person name="Ramirez L."/>
            <person name="Pisabarro A.G."/>
            <person name="Kuo A."/>
            <person name="Tritt A."/>
            <person name="Lipzen A."/>
            <person name="He G."/>
            <person name="Yan M."/>
            <person name="Ng V."/>
            <person name="Cullen D."/>
            <person name="Martin F."/>
            <person name="Rosso M.-N."/>
            <person name="Henrissat B."/>
            <person name="Hibbett D."/>
            <person name="Martinez A.T."/>
            <person name="Grigoriev I.V."/>
        </authorList>
    </citation>
    <scope>NUCLEOTIDE SEQUENCE</scope>
    <source>
        <strain evidence="14">CBS 506.95</strain>
    </source>
</reference>
<evidence type="ECO:0000256" key="1">
    <source>
        <dbReference type="ARBA" id="ARBA00004173"/>
    </source>
</evidence>
<dbReference type="PANTHER" id="PTHR43981">
    <property type="entry name" value="ENOYL-[ACYL-CARRIER-PROTEIN] REDUCTASE, MITOCHONDRIAL"/>
    <property type="match status" value="1"/>
</dbReference>
<protein>
    <recommendedName>
        <fullName evidence="11">enoyl-[acyl-carrier-protein] reductase</fullName>
        <ecNumber evidence="11">1.3.1.104</ecNumber>
    </recommendedName>
</protein>
<evidence type="ECO:0000256" key="3">
    <source>
        <dbReference type="ARBA" id="ARBA00022516"/>
    </source>
</evidence>
<dbReference type="OrthoDB" id="7482721at2759"/>
<proteinExistence type="inferred from homology"/>
<keyword evidence="4" id="KW-0276">Fatty acid metabolism</keyword>
<dbReference type="SUPFAM" id="SSF51735">
    <property type="entry name" value="NAD(P)-binding Rossmann-fold domains"/>
    <property type="match status" value="1"/>
</dbReference>